<dbReference type="GO" id="GO:0005634">
    <property type="term" value="C:nucleus"/>
    <property type="evidence" value="ECO:0007669"/>
    <property type="project" value="TreeGrafter"/>
</dbReference>
<keyword evidence="5" id="KW-1185">Reference proteome</keyword>
<dbReference type="AlphaFoldDB" id="A0AA37GXP6"/>
<dbReference type="InterPro" id="IPR017441">
    <property type="entry name" value="Protein_kinase_ATP_BS"/>
</dbReference>
<evidence type="ECO:0000256" key="2">
    <source>
        <dbReference type="SAM" id="MobiDB-lite"/>
    </source>
</evidence>
<feature type="region of interest" description="Disordered" evidence="2">
    <location>
        <begin position="638"/>
        <end position="680"/>
    </location>
</feature>
<feature type="compositionally biased region" description="Low complexity" evidence="2">
    <location>
        <begin position="638"/>
        <end position="661"/>
    </location>
</feature>
<protein>
    <recommendedName>
        <fullName evidence="3">Protein kinase domain-containing protein</fullName>
    </recommendedName>
</protein>
<dbReference type="Gene3D" id="1.10.510.10">
    <property type="entry name" value="Transferase(Phosphotransferase) domain 1"/>
    <property type="match status" value="1"/>
</dbReference>
<keyword evidence="1" id="KW-0067">ATP-binding</keyword>
<organism evidence="4 5">
    <name type="scientific">Colletotrichum liriopes</name>
    <dbReference type="NCBI Taxonomy" id="708192"/>
    <lineage>
        <taxon>Eukaryota</taxon>
        <taxon>Fungi</taxon>
        <taxon>Dikarya</taxon>
        <taxon>Ascomycota</taxon>
        <taxon>Pezizomycotina</taxon>
        <taxon>Sordariomycetes</taxon>
        <taxon>Hypocreomycetidae</taxon>
        <taxon>Glomerellales</taxon>
        <taxon>Glomerellaceae</taxon>
        <taxon>Colletotrichum</taxon>
        <taxon>Colletotrichum spaethianum species complex</taxon>
    </lineage>
</organism>
<dbReference type="GO" id="GO:0005737">
    <property type="term" value="C:cytoplasm"/>
    <property type="evidence" value="ECO:0007669"/>
    <property type="project" value="TreeGrafter"/>
</dbReference>
<evidence type="ECO:0000256" key="1">
    <source>
        <dbReference type="PROSITE-ProRule" id="PRU10141"/>
    </source>
</evidence>
<dbReference type="PROSITE" id="PS00107">
    <property type="entry name" value="PROTEIN_KINASE_ATP"/>
    <property type="match status" value="1"/>
</dbReference>
<evidence type="ECO:0000313" key="5">
    <source>
        <dbReference type="Proteomes" id="UP001055172"/>
    </source>
</evidence>
<feature type="compositionally biased region" description="Basic and acidic residues" evidence="2">
    <location>
        <begin position="491"/>
        <end position="504"/>
    </location>
</feature>
<dbReference type="EMBL" id="BPPX01000032">
    <property type="protein sequence ID" value="GJC88296.1"/>
    <property type="molecule type" value="Genomic_DNA"/>
</dbReference>
<proteinExistence type="predicted"/>
<feature type="region of interest" description="Disordered" evidence="2">
    <location>
        <begin position="611"/>
        <end position="630"/>
    </location>
</feature>
<dbReference type="GO" id="GO:0004674">
    <property type="term" value="F:protein serine/threonine kinase activity"/>
    <property type="evidence" value="ECO:0007669"/>
    <property type="project" value="TreeGrafter"/>
</dbReference>
<feature type="region of interest" description="Disordered" evidence="2">
    <location>
        <begin position="471"/>
        <end position="504"/>
    </location>
</feature>
<dbReference type="SUPFAM" id="SSF56112">
    <property type="entry name" value="Protein kinase-like (PK-like)"/>
    <property type="match status" value="1"/>
</dbReference>
<evidence type="ECO:0000313" key="4">
    <source>
        <dbReference type="EMBL" id="GJC88296.1"/>
    </source>
</evidence>
<sequence length="680" mass="77409">MARVRGMKHNKYKDDGTLTERRYGRVVFDTEPPGLSQPYAPQEFSTADVDDAIAKYGQWGQDNYKGYGVWVKKILGAGRFGIVALVDYINEKGDATPCVLKLEKSRHHVHGTLAREEKALTKFKGAKHILQLLDITQLAKSERSGDYDLYAAGQVGQQPGLEPDDEERDQQWNLENFAHQPVRNFIFVEHAAQGDLNMWLSKASRSGIRWPARAIWMLFKSLVQGLIGMGYPPTEGFGGLDRSEWDPNYLMSEHYQPQWTTHFDLEPSNASGSTENDNMPIFKIADFGSVQFFGEYAGNQAYFDKELFWKCRFSGKGNYFTPEQFTRQWDYLDLQTYLADDNAPNPFVAADGTRPPVAGNYGMHSNVFQVGVIIWCAITLCAFKPLTATNYRIPNDREIVTWGGALQNERFGNVDEALKALVQRCMAEDPDNRPSLGLLMHTIEGRLGANDLESEEAVAYWARDFFSSPRTPGDDGNKRRFYDDGDGDDEDARRHAPRPRTEAEPMIHSAFQEPRHAINLLNQPVNFHRGVLDLQYDSGVDQGLGVLNDIPGVDPRVFQMPQMPQMPEQWQGIPAFGAQPDIFNLGGQQMQQDVGAVTFQPGGYFNVNAQFGENPFQPPVQQQQQQQEYRPPLNQHFQQIQAQHSQLWQVQPQQQKQQQQQPGEVPRDQPQPNDRPWWYW</sequence>
<dbReference type="InterPro" id="IPR000719">
    <property type="entry name" value="Prot_kinase_dom"/>
</dbReference>
<feature type="compositionally biased region" description="Low complexity" evidence="2">
    <location>
        <begin position="619"/>
        <end position="630"/>
    </location>
</feature>
<dbReference type="PANTHER" id="PTHR44167">
    <property type="entry name" value="OVARIAN-SPECIFIC SERINE/THREONINE-PROTEIN KINASE LOK-RELATED"/>
    <property type="match status" value="1"/>
</dbReference>
<dbReference type="PROSITE" id="PS50011">
    <property type="entry name" value="PROTEIN_KINASE_DOM"/>
    <property type="match status" value="1"/>
</dbReference>
<dbReference type="InterPro" id="IPR011009">
    <property type="entry name" value="Kinase-like_dom_sf"/>
</dbReference>
<comment type="caution">
    <text evidence="4">The sequence shown here is derived from an EMBL/GenBank/DDBJ whole genome shotgun (WGS) entry which is preliminary data.</text>
</comment>
<gene>
    <name evidence="4" type="ORF">ColLi_11134</name>
</gene>
<feature type="compositionally biased region" description="Basic and acidic residues" evidence="2">
    <location>
        <begin position="472"/>
        <end position="483"/>
    </location>
</feature>
<feature type="domain" description="Protein kinase" evidence="3">
    <location>
        <begin position="69"/>
        <end position="447"/>
    </location>
</feature>
<dbReference type="GO" id="GO:0005524">
    <property type="term" value="F:ATP binding"/>
    <property type="evidence" value="ECO:0007669"/>
    <property type="project" value="UniProtKB-UniRule"/>
</dbReference>
<name>A0AA37GXP6_9PEZI</name>
<feature type="binding site" evidence="1">
    <location>
        <position position="101"/>
    </location>
    <ligand>
        <name>ATP</name>
        <dbReference type="ChEBI" id="CHEBI:30616"/>
    </ligand>
</feature>
<dbReference type="PANTHER" id="PTHR44167:SF24">
    <property type="entry name" value="SERINE_THREONINE-PROTEIN KINASE CHK2"/>
    <property type="match status" value="1"/>
</dbReference>
<accession>A0AA37GXP6</accession>
<dbReference type="GO" id="GO:0044773">
    <property type="term" value="P:mitotic DNA damage checkpoint signaling"/>
    <property type="evidence" value="ECO:0007669"/>
    <property type="project" value="TreeGrafter"/>
</dbReference>
<keyword evidence="1" id="KW-0547">Nucleotide-binding</keyword>
<evidence type="ECO:0000259" key="3">
    <source>
        <dbReference type="PROSITE" id="PS50011"/>
    </source>
</evidence>
<reference evidence="4 5" key="1">
    <citation type="submission" date="2021-07" db="EMBL/GenBank/DDBJ databases">
        <title>Genome data of Colletotrichum spaethianum.</title>
        <authorList>
            <person name="Utami Y.D."/>
            <person name="Hiruma K."/>
        </authorList>
    </citation>
    <scope>NUCLEOTIDE SEQUENCE [LARGE SCALE GENOMIC DNA]</scope>
    <source>
        <strain evidence="4 5">MAFF 242679</strain>
    </source>
</reference>
<dbReference type="Proteomes" id="UP001055172">
    <property type="component" value="Unassembled WGS sequence"/>
</dbReference>